<gene>
    <name evidence="9" type="ORF">QRX50_38840</name>
</gene>
<feature type="domain" description="Acyl-CoA oxidase/dehydrogenase middle" evidence="7">
    <location>
        <begin position="124"/>
        <end position="218"/>
    </location>
</feature>
<protein>
    <submittedName>
        <fullName evidence="9">Acyl-CoA dehydrogenase family protein</fullName>
    </submittedName>
</protein>
<dbReference type="Pfam" id="PF02771">
    <property type="entry name" value="Acyl-CoA_dh_N"/>
    <property type="match status" value="1"/>
</dbReference>
<keyword evidence="10" id="KW-1185">Reference proteome</keyword>
<comment type="similarity">
    <text evidence="2">Belongs to the acyl-CoA dehydrogenase family.</text>
</comment>
<evidence type="ECO:0000259" key="7">
    <source>
        <dbReference type="Pfam" id="PF02770"/>
    </source>
</evidence>
<comment type="cofactor">
    <cofactor evidence="1">
        <name>FAD</name>
        <dbReference type="ChEBI" id="CHEBI:57692"/>
    </cofactor>
</comment>
<accession>A0A9Y2MT24</accession>
<dbReference type="KEGG" id="acab:QRX50_38840"/>
<dbReference type="Pfam" id="PF02770">
    <property type="entry name" value="Acyl-CoA_dh_M"/>
    <property type="match status" value="1"/>
</dbReference>
<reference evidence="9 10" key="1">
    <citation type="submission" date="2023-06" db="EMBL/GenBank/DDBJ databases">
        <authorList>
            <person name="Oyuntsetseg B."/>
            <person name="Kim S.B."/>
        </authorList>
    </citation>
    <scope>NUCLEOTIDE SEQUENCE [LARGE SCALE GENOMIC DNA]</scope>
    <source>
        <strain evidence="9 10">2-15</strain>
    </source>
</reference>
<evidence type="ECO:0000256" key="3">
    <source>
        <dbReference type="ARBA" id="ARBA00022630"/>
    </source>
</evidence>
<evidence type="ECO:0000256" key="5">
    <source>
        <dbReference type="ARBA" id="ARBA00023002"/>
    </source>
</evidence>
<evidence type="ECO:0000259" key="6">
    <source>
        <dbReference type="Pfam" id="PF00441"/>
    </source>
</evidence>
<dbReference type="InterPro" id="IPR046373">
    <property type="entry name" value="Acyl-CoA_Oxase/DH_mid-dom_sf"/>
</dbReference>
<dbReference type="InterPro" id="IPR006091">
    <property type="entry name" value="Acyl-CoA_Oxase/DH_mid-dom"/>
</dbReference>
<dbReference type="InterPro" id="IPR006089">
    <property type="entry name" value="Acyl-CoA_DH_CS"/>
</dbReference>
<evidence type="ECO:0000313" key="9">
    <source>
        <dbReference type="EMBL" id="WIX77306.1"/>
    </source>
</evidence>
<dbReference type="FunFam" id="2.40.110.10:FF:000011">
    <property type="entry name" value="Acyl-CoA dehydrogenase FadE34"/>
    <property type="match status" value="1"/>
</dbReference>
<dbReference type="RefSeq" id="WP_285968047.1">
    <property type="nucleotide sequence ID" value="NZ_CP127294.1"/>
</dbReference>
<dbReference type="Gene3D" id="1.10.540.10">
    <property type="entry name" value="Acyl-CoA dehydrogenase/oxidase, N-terminal domain"/>
    <property type="match status" value="2"/>
</dbReference>
<dbReference type="PANTHER" id="PTHR43292:SF4">
    <property type="entry name" value="ACYL-COA DEHYDROGENASE FADE34"/>
    <property type="match status" value="1"/>
</dbReference>
<dbReference type="GO" id="GO:0050660">
    <property type="term" value="F:flavin adenine dinucleotide binding"/>
    <property type="evidence" value="ECO:0007669"/>
    <property type="project" value="InterPro"/>
</dbReference>
<dbReference type="PANTHER" id="PTHR43292">
    <property type="entry name" value="ACYL-COA DEHYDROGENASE"/>
    <property type="match status" value="1"/>
</dbReference>
<sequence>MTEDLTTDLTTLRAQVRAFAREREEQGRFTPKCDAWLRGHDPEFSRELAARGWVGMTWPAEFGGGARSNLARLVVTEELLRAGAPVAAHWMGDRQIGPAILRYGSPELQKTYLPLIIRGDVSFCLGMSETESGSDLASVHTVAGPVLGGWRVRGRKIWTSHAHRATHAYVLARTDASGSKHEGLTEFIVDLTSAGVDIRPIFDLRGDHHFNEVVFDDVFVPADHVLGVPGNGWQQVTEQLAFERGGMERVLSTYPLLAAVVAHSTAPTPDAAVRIGEALARLATLRQLAWRVAVAIDGGAAPVQQAAVLKDLGTIFEGDVNELARAVLDLEPDPFAEGEAGLLAQGVLAAPGFTIRGGTTEVLRTIIARSAAAAGRPADESGLRAVADDVLSGHGGDPGATLPPVWTTVSELGWPGVGTPEGLGGSGGGLAELAELVEACGRHTVSLPLLETAWARLVAGALPPGPATVVLSRAGDDLVVADGVLSGAASRVRWAGVVERFVVPARTPDGAQVLVVVEADAPGLEIEPGANLAGEPRDLVRFGNVPASQVGAVPEFLAAIGALLQAAAMVGALETAVAHTVAHVTVREQFGRPLIKFQAVGATLARMESQLTLARTAVASAVAASRGEVALDRVAAAVVITAAAATEVARGAHQLHGAMGVTREHPLHLATRRLWSWRDEFGGERYWARALGERFARLGPDAVWDWVTEDLSGAEDGR</sequence>
<dbReference type="SUPFAM" id="SSF56645">
    <property type="entry name" value="Acyl-CoA dehydrogenase NM domain-like"/>
    <property type="match status" value="2"/>
</dbReference>
<dbReference type="Proteomes" id="UP001236014">
    <property type="component" value="Chromosome"/>
</dbReference>
<dbReference type="GO" id="GO:0005886">
    <property type="term" value="C:plasma membrane"/>
    <property type="evidence" value="ECO:0007669"/>
    <property type="project" value="TreeGrafter"/>
</dbReference>
<feature type="domain" description="Acyl-CoA dehydrogenase/oxidase C-terminal" evidence="6">
    <location>
        <begin position="231"/>
        <end position="371"/>
    </location>
</feature>
<feature type="domain" description="Acyl-CoA dehydrogenase/oxidase N-terminal" evidence="8">
    <location>
        <begin position="8"/>
        <end position="120"/>
    </location>
</feature>
<evidence type="ECO:0000259" key="8">
    <source>
        <dbReference type="Pfam" id="PF02771"/>
    </source>
</evidence>
<feature type="domain" description="Acyl-CoA dehydrogenase/oxidase C-terminal" evidence="6">
    <location>
        <begin position="562"/>
        <end position="673"/>
    </location>
</feature>
<dbReference type="InterPro" id="IPR037069">
    <property type="entry name" value="AcylCoA_DH/ox_N_sf"/>
</dbReference>
<dbReference type="Pfam" id="PF00441">
    <property type="entry name" value="Acyl-CoA_dh_1"/>
    <property type="match status" value="2"/>
</dbReference>
<dbReference type="InterPro" id="IPR009075">
    <property type="entry name" value="AcylCo_DH/oxidase_C"/>
</dbReference>
<dbReference type="Gene3D" id="1.20.140.10">
    <property type="entry name" value="Butyryl-CoA Dehydrogenase, subunit A, domain 3"/>
    <property type="match status" value="2"/>
</dbReference>
<dbReference type="SUPFAM" id="SSF47203">
    <property type="entry name" value="Acyl-CoA dehydrogenase C-terminal domain-like"/>
    <property type="match status" value="2"/>
</dbReference>
<evidence type="ECO:0000313" key="10">
    <source>
        <dbReference type="Proteomes" id="UP001236014"/>
    </source>
</evidence>
<keyword evidence="3" id="KW-0285">Flavoprotein</keyword>
<evidence type="ECO:0000256" key="1">
    <source>
        <dbReference type="ARBA" id="ARBA00001974"/>
    </source>
</evidence>
<evidence type="ECO:0000256" key="2">
    <source>
        <dbReference type="ARBA" id="ARBA00009347"/>
    </source>
</evidence>
<dbReference type="InterPro" id="IPR009100">
    <property type="entry name" value="AcylCoA_DH/oxidase_NM_dom_sf"/>
</dbReference>
<dbReference type="InterPro" id="IPR013786">
    <property type="entry name" value="AcylCoA_DH/ox_N"/>
</dbReference>
<evidence type="ECO:0000256" key="4">
    <source>
        <dbReference type="ARBA" id="ARBA00022827"/>
    </source>
</evidence>
<dbReference type="PROSITE" id="PS00072">
    <property type="entry name" value="ACYL_COA_DH_1"/>
    <property type="match status" value="1"/>
</dbReference>
<dbReference type="InterPro" id="IPR036250">
    <property type="entry name" value="AcylCo_DH-like_C"/>
</dbReference>
<name>A0A9Y2MT24_9PSEU</name>
<keyword evidence="4" id="KW-0274">FAD</keyword>
<dbReference type="EMBL" id="CP127294">
    <property type="protein sequence ID" value="WIX77306.1"/>
    <property type="molecule type" value="Genomic_DNA"/>
</dbReference>
<organism evidence="9 10">
    <name type="scientific">Amycolatopsis carbonis</name>
    <dbReference type="NCBI Taxonomy" id="715471"/>
    <lineage>
        <taxon>Bacteria</taxon>
        <taxon>Bacillati</taxon>
        <taxon>Actinomycetota</taxon>
        <taxon>Actinomycetes</taxon>
        <taxon>Pseudonocardiales</taxon>
        <taxon>Pseudonocardiaceae</taxon>
        <taxon>Amycolatopsis</taxon>
    </lineage>
</organism>
<dbReference type="AlphaFoldDB" id="A0A9Y2MT24"/>
<dbReference type="InterPro" id="IPR052161">
    <property type="entry name" value="Mycobact_Acyl-CoA_DH"/>
</dbReference>
<dbReference type="GO" id="GO:0003995">
    <property type="term" value="F:acyl-CoA dehydrogenase activity"/>
    <property type="evidence" value="ECO:0007669"/>
    <property type="project" value="InterPro"/>
</dbReference>
<keyword evidence="5" id="KW-0560">Oxidoreductase</keyword>
<proteinExistence type="inferred from homology"/>
<dbReference type="Gene3D" id="2.40.110.10">
    <property type="entry name" value="Butyryl-CoA Dehydrogenase, subunit A, domain 2"/>
    <property type="match status" value="2"/>
</dbReference>